<dbReference type="PROSITE" id="PS50297">
    <property type="entry name" value="ANK_REP_REGION"/>
    <property type="match status" value="2"/>
</dbReference>
<feature type="repeat" description="ANK" evidence="3">
    <location>
        <begin position="114"/>
        <end position="146"/>
    </location>
</feature>
<feature type="repeat" description="ANK" evidence="3">
    <location>
        <begin position="81"/>
        <end position="113"/>
    </location>
</feature>
<evidence type="ECO:0000313" key="4">
    <source>
        <dbReference type="EMBL" id="CAE7566545.1"/>
    </source>
</evidence>
<reference evidence="4" key="1">
    <citation type="submission" date="2021-02" db="EMBL/GenBank/DDBJ databases">
        <authorList>
            <person name="Dougan E. K."/>
            <person name="Rhodes N."/>
            <person name="Thang M."/>
            <person name="Chan C."/>
        </authorList>
    </citation>
    <scope>NUCLEOTIDE SEQUENCE</scope>
</reference>
<dbReference type="OrthoDB" id="194358at2759"/>
<feature type="repeat" description="ANK" evidence="3">
    <location>
        <begin position="150"/>
        <end position="179"/>
    </location>
</feature>
<dbReference type="InterPro" id="IPR050889">
    <property type="entry name" value="Dendritic_Spine_Reg/Scaffold"/>
</dbReference>
<proteinExistence type="predicted"/>
<keyword evidence="5" id="KW-1185">Reference proteome</keyword>
<evidence type="ECO:0000256" key="1">
    <source>
        <dbReference type="ARBA" id="ARBA00022737"/>
    </source>
</evidence>
<dbReference type="InterPro" id="IPR036770">
    <property type="entry name" value="Ankyrin_rpt-contain_sf"/>
</dbReference>
<dbReference type="PANTHER" id="PTHR24166:SF48">
    <property type="entry name" value="PROTEIN VAPYRIN"/>
    <property type="match status" value="1"/>
</dbReference>
<evidence type="ECO:0000313" key="5">
    <source>
        <dbReference type="Proteomes" id="UP000649617"/>
    </source>
</evidence>
<dbReference type="AlphaFoldDB" id="A0A812UHJ2"/>
<dbReference type="Pfam" id="PF12796">
    <property type="entry name" value="Ank_2"/>
    <property type="match status" value="2"/>
</dbReference>
<dbReference type="PROSITE" id="PS50088">
    <property type="entry name" value="ANK_REPEAT"/>
    <property type="match status" value="3"/>
</dbReference>
<dbReference type="PRINTS" id="PR01415">
    <property type="entry name" value="ANKYRIN"/>
</dbReference>
<evidence type="ECO:0000256" key="3">
    <source>
        <dbReference type="PROSITE-ProRule" id="PRU00023"/>
    </source>
</evidence>
<feature type="non-terminal residue" evidence="4">
    <location>
        <position position="189"/>
    </location>
</feature>
<organism evidence="4 5">
    <name type="scientific">Symbiodinium pilosum</name>
    <name type="common">Dinoflagellate</name>
    <dbReference type="NCBI Taxonomy" id="2952"/>
    <lineage>
        <taxon>Eukaryota</taxon>
        <taxon>Sar</taxon>
        <taxon>Alveolata</taxon>
        <taxon>Dinophyceae</taxon>
        <taxon>Suessiales</taxon>
        <taxon>Symbiodiniaceae</taxon>
        <taxon>Symbiodinium</taxon>
    </lineage>
</organism>
<dbReference type="EMBL" id="CAJNIZ010036635">
    <property type="protein sequence ID" value="CAE7566545.1"/>
    <property type="molecule type" value="Genomic_DNA"/>
</dbReference>
<gene>
    <name evidence="4" type="primary">mask</name>
    <name evidence="4" type="ORF">SPIL2461_LOCUS15209</name>
</gene>
<protein>
    <submittedName>
        <fullName evidence="4">Mask protein</fullName>
    </submittedName>
</protein>
<dbReference type="SMART" id="SM00248">
    <property type="entry name" value="ANK"/>
    <property type="match status" value="3"/>
</dbReference>
<keyword evidence="1" id="KW-0677">Repeat</keyword>
<dbReference type="InterPro" id="IPR002110">
    <property type="entry name" value="Ankyrin_rpt"/>
</dbReference>
<dbReference type="Gene3D" id="1.25.40.20">
    <property type="entry name" value="Ankyrin repeat-containing domain"/>
    <property type="match status" value="1"/>
</dbReference>
<feature type="non-terminal residue" evidence="4">
    <location>
        <position position="1"/>
    </location>
</feature>
<dbReference type="SUPFAM" id="SSF48403">
    <property type="entry name" value="Ankyrin repeat"/>
    <property type="match status" value="1"/>
</dbReference>
<evidence type="ECO:0000256" key="2">
    <source>
        <dbReference type="ARBA" id="ARBA00023043"/>
    </source>
</evidence>
<dbReference type="InterPro" id="IPR029071">
    <property type="entry name" value="Ubiquitin-like_domsf"/>
</dbReference>
<dbReference type="SUPFAM" id="SSF54236">
    <property type="entry name" value="Ubiquitin-like"/>
    <property type="match status" value="1"/>
</dbReference>
<name>A0A812UHJ2_SYMPI</name>
<dbReference type="PANTHER" id="PTHR24166">
    <property type="entry name" value="ROLLING PEBBLES, ISOFORM B"/>
    <property type="match status" value="1"/>
</dbReference>
<comment type="caution">
    <text evidence="4">The sequence shown here is derived from an EMBL/GenBank/DDBJ whole genome shotgun (WGS) entry which is preliminary data.</text>
</comment>
<accession>A0A812UHJ2</accession>
<dbReference type="Proteomes" id="UP000649617">
    <property type="component" value="Unassembled WGS sequence"/>
</dbReference>
<sequence length="189" mass="20249">PFARMLRIWRMSGQELPAVSIEGISVVRDLKASLCSLHGFPLCMQQLLHNGNGLDDSTKLDAPIDLQLVLLALSTKAQQCEAANELCESCLKGDLNIVRLLLEAGANKNATDPENRTALMLAAETGHLEITRLLLEAGADKDLKTALCTTALMVAAQKGHVEIARLLLDAGANKDLPGGCWGYTALMMA</sequence>
<keyword evidence="2 3" id="KW-0040">ANK repeat</keyword>